<accession>E9H8W9</accession>
<reference evidence="1 2" key="1">
    <citation type="journal article" date="2011" name="Science">
        <title>The ecoresponsive genome of Daphnia pulex.</title>
        <authorList>
            <person name="Colbourne J.K."/>
            <person name="Pfrender M.E."/>
            <person name="Gilbert D."/>
            <person name="Thomas W.K."/>
            <person name="Tucker A."/>
            <person name="Oakley T.H."/>
            <person name="Tokishita S."/>
            <person name="Aerts A."/>
            <person name="Arnold G.J."/>
            <person name="Basu M.K."/>
            <person name="Bauer D.J."/>
            <person name="Caceres C.E."/>
            <person name="Carmel L."/>
            <person name="Casola C."/>
            <person name="Choi J.H."/>
            <person name="Detter J.C."/>
            <person name="Dong Q."/>
            <person name="Dusheyko S."/>
            <person name="Eads B.D."/>
            <person name="Frohlich T."/>
            <person name="Geiler-Samerotte K.A."/>
            <person name="Gerlach D."/>
            <person name="Hatcher P."/>
            <person name="Jogdeo S."/>
            <person name="Krijgsveld J."/>
            <person name="Kriventseva E.V."/>
            <person name="Kultz D."/>
            <person name="Laforsch C."/>
            <person name="Lindquist E."/>
            <person name="Lopez J."/>
            <person name="Manak J.R."/>
            <person name="Muller J."/>
            <person name="Pangilinan J."/>
            <person name="Patwardhan R.P."/>
            <person name="Pitluck S."/>
            <person name="Pritham E.J."/>
            <person name="Rechtsteiner A."/>
            <person name="Rho M."/>
            <person name="Rogozin I.B."/>
            <person name="Sakarya O."/>
            <person name="Salamov A."/>
            <person name="Schaack S."/>
            <person name="Shapiro H."/>
            <person name="Shiga Y."/>
            <person name="Skalitzky C."/>
            <person name="Smith Z."/>
            <person name="Souvorov A."/>
            <person name="Sung W."/>
            <person name="Tang Z."/>
            <person name="Tsuchiya D."/>
            <person name="Tu H."/>
            <person name="Vos H."/>
            <person name="Wang M."/>
            <person name="Wolf Y.I."/>
            <person name="Yamagata H."/>
            <person name="Yamada T."/>
            <person name="Ye Y."/>
            <person name="Shaw J.R."/>
            <person name="Andrews J."/>
            <person name="Crease T.J."/>
            <person name="Tang H."/>
            <person name="Lucas S.M."/>
            <person name="Robertson H.M."/>
            <person name="Bork P."/>
            <person name="Koonin E.V."/>
            <person name="Zdobnov E.M."/>
            <person name="Grigoriev I.V."/>
            <person name="Lynch M."/>
            <person name="Boore J.L."/>
        </authorList>
    </citation>
    <scope>NUCLEOTIDE SEQUENCE [LARGE SCALE GENOMIC DNA]</scope>
</reference>
<dbReference type="InParanoid" id="E9H8W9"/>
<evidence type="ECO:0000313" key="2">
    <source>
        <dbReference type="Proteomes" id="UP000000305"/>
    </source>
</evidence>
<gene>
    <name evidence="1" type="ORF">DAPPUDRAFT_111353</name>
</gene>
<dbReference type="HOGENOM" id="CLU_2029035_0_0_1"/>
<sequence length="122" mass="14165">MGTYSMAKGRAELQNCRLLDAEKRNKEQTHQSKTEMRQFLQSLQNSALIAKEKVNRHLKKEAELNILKSGRLIFGEVKMLSEYDEALSYLRYFCETPIFSLLDVDESDDYDFDTDSENDDAV</sequence>
<dbReference type="KEGG" id="dpx:DAPPUDRAFT_111353"/>
<proteinExistence type="predicted"/>
<evidence type="ECO:0000313" key="1">
    <source>
        <dbReference type="EMBL" id="EFX71796.1"/>
    </source>
</evidence>
<dbReference type="AlphaFoldDB" id="E9H8W9"/>
<dbReference type="EMBL" id="GL732606">
    <property type="protein sequence ID" value="EFX71796.1"/>
    <property type="molecule type" value="Genomic_DNA"/>
</dbReference>
<dbReference type="OrthoDB" id="6401775at2759"/>
<dbReference type="Proteomes" id="UP000000305">
    <property type="component" value="Unassembled WGS sequence"/>
</dbReference>
<organism evidence="1 2">
    <name type="scientific">Daphnia pulex</name>
    <name type="common">Water flea</name>
    <dbReference type="NCBI Taxonomy" id="6669"/>
    <lineage>
        <taxon>Eukaryota</taxon>
        <taxon>Metazoa</taxon>
        <taxon>Ecdysozoa</taxon>
        <taxon>Arthropoda</taxon>
        <taxon>Crustacea</taxon>
        <taxon>Branchiopoda</taxon>
        <taxon>Diplostraca</taxon>
        <taxon>Cladocera</taxon>
        <taxon>Anomopoda</taxon>
        <taxon>Daphniidae</taxon>
        <taxon>Daphnia</taxon>
    </lineage>
</organism>
<name>E9H8W9_DAPPU</name>
<protein>
    <submittedName>
        <fullName evidence="1">Uncharacterized protein</fullName>
    </submittedName>
</protein>
<keyword evidence="2" id="KW-1185">Reference proteome</keyword>